<protein>
    <submittedName>
        <fullName evidence="3">Transposon Ty3-G Gag-Pol polyprotein</fullName>
    </submittedName>
</protein>
<name>A0AAW2NMI4_9LAMI</name>
<reference evidence="3" key="2">
    <citation type="journal article" date="2024" name="Plant">
        <title>Genomic evolution and insights into agronomic trait innovations of Sesamum species.</title>
        <authorList>
            <person name="Miao H."/>
            <person name="Wang L."/>
            <person name="Qu L."/>
            <person name="Liu H."/>
            <person name="Sun Y."/>
            <person name="Le M."/>
            <person name="Wang Q."/>
            <person name="Wei S."/>
            <person name="Zheng Y."/>
            <person name="Lin W."/>
            <person name="Duan Y."/>
            <person name="Cao H."/>
            <person name="Xiong S."/>
            <person name="Wang X."/>
            <person name="Wei L."/>
            <person name="Li C."/>
            <person name="Ma Q."/>
            <person name="Ju M."/>
            <person name="Zhao R."/>
            <person name="Li G."/>
            <person name="Mu C."/>
            <person name="Tian Q."/>
            <person name="Mei H."/>
            <person name="Zhang T."/>
            <person name="Gao T."/>
            <person name="Zhang H."/>
        </authorList>
    </citation>
    <scope>NUCLEOTIDE SEQUENCE</scope>
    <source>
        <strain evidence="3">G01</strain>
    </source>
</reference>
<sequence length="418" mass="47814">MDNVPNDEDDDASLPLFCWSVQRSLKGKGKHISSKEKGKQVKFKDKSAQVSSSGKDKHVLHSISRQNDSDDETAEDDDNDDDGNNDDDNDGDGNVHKETQQSHGMTLAQEDENYYLTQDTDHGYCPKIENQCRFLSTLTDYLSQGDDSQSQRYGRRQPDIQYSVQNLKIDKHRPHQMHGHQKVQIIANLVLEGEIVEALQIALNMEHVMPPQPLPQYPCNISYQGVLPQVLYRLPSQPLMHFPYGIPSHLASVINVGSYTMPYTQNYSPTSHDYYRRIDGDDDGDDYFEPHRIIYRYAAIGVEQHPPILSPNRDFEPCFGEHSGVEATLARLSATLYWTRMLGDVKNYIRECMVCQRANYNLHPYGFLQPLLILSQVKEDISMDFITHLPNFVDKMTILVIVDRLSKFAHFVALQTSF</sequence>
<feature type="domain" description="Integrase zinc-binding" evidence="2">
    <location>
        <begin position="320"/>
        <end position="360"/>
    </location>
</feature>
<accession>A0AAW2NMI4</accession>
<dbReference type="Gene3D" id="1.10.340.70">
    <property type="match status" value="1"/>
</dbReference>
<dbReference type="AlphaFoldDB" id="A0AAW2NMI4"/>
<evidence type="ECO:0000256" key="1">
    <source>
        <dbReference type="SAM" id="MobiDB-lite"/>
    </source>
</evidence>
<organism evidence="3">
    <name type="scientific">Sesamum angustifolium</name>
    <dbReference type="NCBI Taxonomy" id="2727405"/>
    <lineage>
        <taxon>Eukaryota</taxon>
        <taxon>Viridiplantae</taxon>
        <taxon>Streptophyta</taxon>
        <taxon>Embryophyta</taxon>
        <taxon>Tracheophyta</taxon>
        <taxon>Spermatophyta</taxon>
        <taxon>Magnoliopsida</taxon>
        <taxon>eudicotyledons</taxon>
        <taxon>Gunneridae</taxon>
        <taxon>Pentapetalae</taxon>
        <taxon>asterids</taxon>
        <taxon>lamiids</taxon>
        <taxon>Lamiales</taxon>
        <taxon>Pedaliaceae</taxon>
        <taxon>Sesamum</taxon>
    </lineage>
</organism>
<dbReference type="EMBL" id="JACGWK010000007">
    <property type="protein sequence ID" value="KAL0344217.1"/>
    <property type="molecule type" value="Genomic_DNA"/>
</dbReference>
<comment type="caution">
    <text evidence="3">The sequence shown here is derived from an EMBL/GenBank/DDBJ whole genome shotgun (WGS) entry which is preliminary data.</text>
</comment>
<dbReference type="InterPro" id="IPR041588">
    <property type="entry name" value="Integrase_H2C2"/>
</dbReference>
<dbReference type="Pfam" id="PF17921">
    <property type="entry name" value="Integrase_H2C2"/>
    <property type="match status" value="1"/>
</dbReference>
<feature type="compositionally biased region" description="Acidic residues" evidence="1">
    <location>
        <begin position="69"/>
        <end position="91"/>
    </location>
</feature>
<reference evidence="3" key="1">
    <citation type="submission" date="2020-06" db="EMBL/GenBank/DDBJ databases">
        <authorList>
            <person name="Li T."/>
            <person name="Hu X."/>
            <person name="Zhang T."/>
            <person name="Song X."/>
            <person name="Zhang H."/>
            <person name="Dai N."/>
            <person name="Sheng W."/>
            <person name="Hou X."/>
            <person name="Wei L."/>
        </authorList>
    </citation>
    <scope>NUCLEOTIDE SEQUENCE</scope>
    <source>
        <strain evidence="3">G01</strain>
        <tissue evidence="3">Leaf</tissue>
    </source>
</reference>
<feature type="region of interest" description="Disordered" evidence="1">
    <location>
        <begin position="27"/>
        <end position="107"/>
    </location>
</feature>
<gene>
    <name evidence="3" type="ORF">Sangu_1309100</name>
</gene>
<evidence type="ECO:0000259" key="2">
    <source>
        <dbReference type="Pfam" id="PF17921"/>
    </source>
</evidence>
<proteinExistence type="predicted"/>
<dbReference type="PANTHER" id="PTHR35046">
    <property type="entry name" value="ZINC KNUCKLE (CCHC-TYPE) FAMILY PROTEIN"/>
    <property type="match status" value="1"/>
</dbReference>
<evidence type="ECO:0000313" key="3">
    <source>
        <dbReference type="EMBL" id="KAL0344217.1"/>
    </source>
</evidence>
<feature type="compositionally biased region" description="Basic and acidic residues" evidence="1">
    <location>
        <begin position="33"/>
        <end position="47"/>
    </location>
</feature>
<dbReference type="PANTHER" id="PTHR35046:SF9">
    <property type="entry name" value="RNA-DIRECTED DNA POLYMERASE"/>
    <property type="match status" value="1"/>
</dbReference>